<gene>
    <name evidence="2" type="ORF">UFOVP695_36</name>
</gene>
<feature type="region of interest" description="Disordered" evidence="1">
    <location>
        <begin position="105"/>
        <end position="128"/>
    </location>
</feature>
<organism evidence="2">
    <name type="scientific">uncultured Caudovirales phage</name>
    <dbReference type="NCBI Taxonomy" id="2100421"/>
    <lineage>
        <taxon>Viruses</taxon>
        <taxon>Duplodnaviria</taxon>
        <taxon>Heunggongvirae</taxon>
        <taxon>Uroviricota</taxon>
        <taxon>Caudoviricetes</taxon>
        <taxon>Peduoviridae</taxon>
        <taxon>Maltschvirus</taxon>
        <taxon>Maltschvirus maltsch</taxon>
    </lineage>
</organism>
<dbReference type="Gene3D" id="1.10.10.60">
    <property type="entry name" value="Homeodomain-like"/>
    <property type="match status" value="1"/>
</dbReference>
<reference evidence="2" key="1">
    <citation type="submission" date="2020-04" db="EMBL/GenBank/DDBJ databases">
        <authorList>
            <person name="Chiriac C."/>
            <person name="Salcher M."/>
            <person name="Ghai R."/>
            <person name="Kavagutti S V."/>
        </authorList>
    </citation>
    <scope>NUCLEOTIDE SEQUENCE</scope>
</reference>
<name>A0A6J5NSN3_9CAUD</name>
<accession>A0A6J5NSN3</accession>
<evidence type="ECO:0000313" key="2">
    <source>
        <dbReference type="EMBL" id="CAB4158164.1"/>
    </source>
</evidence>
<evidence type="ECO:0008006" key="3">
    <source>
        <dbReference type="Google" id="ProtNLM"/>
    </source>
</evidence>
<protein>
    <recommendedName>
        <fullName evidence="3">Homeodomain phBC6A51-type domain-containing protein</fullName>
    </recommendedName>
</protein>
<evidence type="ECO:0000256" key="1">
    <source>
        <dbReference type="SAM" id="MobiDB-lite"/>
    </source>
</evidence>
<dbReference type="EMBL" id="LR796667">
    <property type="protein sequence ID" value="CAB4158164.1"/>
    <property type="molecule type" value="Genomic_DNA"/>
</dbReference>
<sequence>MKGDSNKIKKNKGRPGYDEKDLAEKIIYQLKNNHNNITTACRTLGISRSTYNNFYNRSESFRQQIDDLSEDMVDFVEGKMFQIIDEMEKGAPGLIMFYLKNKGKKRGYGDDGNDDDSNTPSTINIKFE</sequence>
<proteinExistence type="predicted"/>
<feature type="compositionally biased region" description="Polar residues" evidence="1">
    <location>
        <begin position="118"/>
        <end position="128"/>
    </location>
</feature>